<reference evidence="6 7" key="1">
    <citation type="journal article" date="2010" name="Nature">
        <title>Genome sequencing and analysis of the model grass Brachypodium distachyon.</title>
        <authorList>
            <consortium name="International Brachypodium Initiative"/>
        </authorList>
    </citation>
    <scope>NUCLEOTIDE SEQUENCE [LARGE SCALE GENOMIC DNA]</scope>
    <source>
        <strain evidence="6 7">Bd21</strain>
    </source>
</reference>
<feature type="compositionally biased region" description="Basic residues" evidence="4">
    <location>
        <begin position="1280"/>
        <end position="1292"/>
    </location>
</feature>
<name>A0A2K2CSP0_BRADI</name>
<feature type="compositionally biased region" description="Polar residues" evidence="4">
    <location>
        <begin position="3060"/>
        <end position="3071"/>
    </location>
</feature>
<dbReference type="OrthoDB" id="249703at2759"/>
<feature type="compositionally biased region" description="Polar residues" evidence="4">
    <location>
        <begin position="2548"/>
        <end position="2558"/>
    </location>
</feature>
<accession>A0A2K2CSP0</accession>
<evidence type="ECO:0000256" key="4">
    <source>
        <dbReference type="SAM" id="MobiDB-lite"/>
    </source>
</evidence>
<feature type="compositionally biased region" description="Basic and acidic residues" evidence="4">
    <location>
        <begin position="2755"/>
        <end position="2768"/>
    </location>
</feature>
<feature type="compositionally biased region" description="Basic and acidic residues" evidence="4">
    <location>
        <begin position="1030"/>
        <end position="1039"/>
    </location>
</feature>
<evidence type="ECO:0000313" key="6">
    <source>
        <dbReference type="EMBL" id="PNT65047.1"/>
    </source>
</evidence>
<comment type="catalytic activity">
    <reaction evidence="3">
        <text>RX + glutathione = an S-substituted glutathione + a halide anion + H(+)</text>
        <dbReference type="Rhea" id="RHEA:16437"/>
        <dbReference type="ChEBI" id="CHEBI:15378"/>
        <dbReference type="ChEBI" id="CHEBI:16042"/>
        <dbReference type="ChEBI" id="CHEBI:17792"/>
        <dbReference type="ChEBI" id="CHEBI:57925"/>
        <dbReference type="ChEBI" id="CHEBI:90779"/>
        <dbReference type="EC" id="2.5.1.18"/>
    </reaction>
</comment>
<dbReference type="FunCoup" id="A0A2K2CSP0">
    <property type="interactions" value="2"/>
</dbReference>
<dbReference type="InterPro" id="IPR004045">
    <property type="entry name" value="Glutathione_S-Trfase_N"/>
</dbReference>
<evidence type="ECO:0000313" key="7">
    <source>
        <dbReference type="EnsemblPlants" id="PNT65047"/>
    </source>
</evidence>
<feature type="compositionally biased region" description="Low complexity" evidence="4">
    <location>
        <begin position="291"/>
        <end position="305"/>
    </location>
</feature>
<feature type="compositionally biased region" description="Basic and acidic residues" evidence="4">
    <location>
        <begin position="4051"/>
        <end position="4079"/>
    </location>
</feature>
<feature type="compositionally biased region" description="Basic and acidic residues" evidence="4">
    <location>
        <begin position="954"/>
        <end position="963"/>
    </location>
</feature>
<dbReference type="InterPro" id="IPR036249">
    <property type="entry name" value="Thioredoxin-like_sf"/>
</dbReference>
<feature type="compositionally biased region" description="Basic and acidic residues" evidence="4">
    <location>
        <begin position="2276"/>
        <end position="2286"/>
    </location>
</feature>
<feature type="region of interest" description="Disordered" evidence="4">
    <location>
        <begin position="436"/>
        <end position="491"/>
    </location>
</feature>
<dbReference type="PANTHER" id="PTHR43900">
    <property type="entry name" value="GLUTATHIONE S-TRANSFERASE RHO"/>
    <property type="match status" value="1"/>
</dbReference>
<feature type="compositionally biased region" description="Basic and acidic residues" evidence="4">
    <location>
        <begin position="2330"/>
        <end position="2343"/>
    </location>
</feature>
<feature type="compositionally biased region" description="Polar residues" evidence="4">
    <location>
        <begin position="2736"/>
        <end position="2746"/>
    </location>
</feature>
<feature type="region of interest" description="Disordered" evidence="4">
    <location>
        <begin position="228"/>
        <end position="257"/>
    </location>
</feature>
<feature type="compositionally biased region" description="Polar residues" evidence="4">
    <location>
        <begin position="4030"/>
        <end position="4050"/>
    </location>
</feature>
<dbReference type="EC" id="2.5.1.18" evidence="1"/>
<feature type="compositionally biased region" description="Polar residues" evidence="4">
    <location>
        <begin position="1171"/>
        <end position="1180"/>
    </location>
</feature>
<dbReference type="EMBL" id="CM000883">
    <property type="protein sequence ID" value="PNT65050.1"/>
    <property type="molecule type" value="Genomic_DNA"/>
</dbReference>
<feature type="compositionally biased region" description="Polar residues" evidence="4">
    <location>
        <begin position="2933"/>
        <end position="2947"/>
    </location>
</feature>
<feature type="compositionally biased region" description="Basic and acidic residues" evidence="4">
    <location>
        <begin position="2827"/>
        <end position="2842"/>
    </location>
</feature>
<feature type="compositionally biased region" description="Polar residues" evidence="4">
    <location>
        <begin position="1240"/>
        <end position="1260"/>
    </location>
</feature>
<feature type="compositionally biased region" description="Polar residues" evidence="4">
    <location>
        <begin position="2876"/>
        <end position="2899"/>
    </location>
</feature>
<dbReference type="InterPro" id="IPR010987">
    <property type="entry name" value="Glutathione-S-Trfase_C-like"/>
</dbReference>
<feature type="compositionally biased region" description="Polar residues" evidence="4">
    <location>
        <begin position="2123"/>
        <end position="2134"/>
    </location>
</feature>
<feature type="compositionally biased region" description="Polar residues" evidence="4">
    <location>
        <begin position="2969"/>
        <end position="2978"/>
    </location>
</feature>
<feature type="compositionally biased region" description="Polar residues" evidence="4">
    <location>
        <begin position="3640"/>
        <end position="3650"/>
    </location>
</feature>
<feature type="compositionally biased region" description="Polar residues" evidence="4">
    <location>
        <begin position="1810"/>
        <end position="1842"/>
    </location>
</feature>
<feature type="compositionally biased region" description="Polar residues" evidence="4">
    <location>
        <begin position="2301"/>
        <end position="2311"/>
    </location>
</feature>
<feature type="compositionally biased region" description="Low complexity" evidence="4">
    <location>
        <begin position="3914"/>
        <end position="3923"/>
    </location>
</feature>
<dbReference type="SUPFAM" id="SSF47616">
    <property type="entry name" value="GST C-terminal domain-like"/>
    <property type="match status" value="1"/>
</dbReference>
<feature type="region of interest" description="Disordered" evidence="4">
    <location>
        <begin position="550"/>
        <end position="578"/>
    </location>
</feature>
<feature type="compositionally biased region" description="Polar residues" evidence="4">
    <location>
        <begin position="1697"/>
        <end position="1707"/>
    </location>
</feature>
<feature type="compositionally biased region" description="Basic and acidic residues" evidence="4">
    <location>
        <begin position="972"/>
        <end position="993"/>
    </location>
</feature>
<feature type="compositionally biased region" description="Polar residues" evidence="4">
    <location>
        <begin position="3893"/>
        <end position="3909"/>
    </location>
</feature>
<sequence>MAGLSTGAPIVRVYHEKSMILPDVSRVLACLYEKDIKFETHTASSYKSLLRLQASNHAPVPFYDGHTFLEESREICRYIAETYEHHGYPFLLGKDSLERASIEQWLHHEEHAFNPPSRSLFCHLAFPLDEEDDGINLQKRKLEEVLEVYEQRLGDSEFLAGNKFTLADLVHLPNSYHITESEEFVYLYDSRKNVQRWWNAISTRDSWQNVLKDIKKVVQQHRQEELEKQQWLREHPTTTRLRSRLDSRKHTSTKSQTILVPPVGIISTYPMAPRAEKPRPTKISTGEAQVSSSLSTPSSRKSSAARSKHPSIFTTHQETPPASVQGTFGVPEKPPMPVQRRSNFFMPATSPTTSDKKPSRNDADISSTTDVSLPSKATEIDLPIDLPTKSKPSSFKEAPNNLHVFDFYKASSHTDETEPYIKPTPQRTSEMLDKISETGGPRYSTNHAKTSPRSAKEDPEQLSASSFYKTDSTTSNAESQDKGSVSYTERTLQKSSEIIYGRSADQGASYTSGKPHSAEAHQKLLAEQWHAATAGLSNLKRETDHLIPTQQVKPSTDVQQNSSPNSEQPNTRPLAQEPVIMDGQLVEERPEMTTPARYTGPRRDVSSVLWQQAADVRRIAEEDDASSDPRGAERPPYTRKHTEEANIVSADRRKYASVPKRVTDEAPQGIPFQTAYDERHETTQEARETASAQRERRAKDAHDSSEGIGTYHSASSGSQPSDAPGDDRPPPKQAAFEGPRRATAPQSGPQELIIQARETPALRPTVPHDAQGSTEEETVDASSSKSQLLDSHRADARPPMQFSDEAIAPLQTGYTDAPYNRKRDRETAAPKQMMAEDDAPQQKLPPAEDPQTTTPFKKRYSAAEGTTRQSKLAASRTRKMAAQEVQDNFEESKAGDFWSPRERPSDNWRARSPLPSHEVNDARSMIAPSQKRYPDTRGNTKEVEDISSMPRQMAGEDAKETKNSESASSRAEPLDYQRTEAPSRKQEAIEDPRGATSPFEIRYAAVQDTTKHPRDTVFKPSKMVVQDAHGTSEEAEARKSASFREQPPDAWQSAITPSKQPADEDTLSLSRPSPTRYPRAEETRKQPRAAASIPTHIAAQDARDVLRKSNVADFTSSEEQPSDAQAAISFPKQEVSDARGTTVPVQKRYSDTKGTTKKAKVTFEEAKTHDSASSQVQPLDSQRADATEDPLRATSPLKKRHYVEGTTKQSRENAFKPRKNVDQDAQGTDGEPKAGDSAFTRKQPSDTWQASNTPTGQVPTQDDPRLTLPSEVISDEHNIKHPRRTGSTRRRISPQDAADTFQDSKPADSMSSREQPLSAWQPAVTPPTQEIKDSHSTTSAFRKTSPYVEDRTRPAKPTYTPRTALPVSKQAKAEEDAQDKGIENRETISAPNTVVYRDAQDTYGERKTTGFTSRDSQGPIKVERPPSVYQEDPLVAQDGREQAQTLPAMRADGSTQKRRQAPVVPSTSEDKPTPQAPPRAKVHDGHSTEEPFKSDSVHDHKEAPLLFGQGPTSQVQDATELLQEAPDGDMSSKSSTIDQWRRTSVPLQDVTSNSDDEVLGVSTIDQEPTPMSQQPIPSARGANEMIKRPVEQIMVPPAPARAQTTDVQKRRQDPVVTSSSEEKPTPQALSGAKVHDGHRTEEPFKRDSVHDHKEEPLLFGQEPTSQVQHATELLQETPDGDMSSKSSTIDQWRRTSVPLQDVTSNSGDDVLGVSTVDQKPTPKIQEPAPARAQKTDVRRAPPSFPGADRAEGAGQVQMQAVDGRATSVPTRKATREIGDQEFVDTSDGQRSKAPEAKYDSAIHEYVPDASLSTHGATVGDKTTFNASEAQGSETRPGSTETPVNDRPTSDDELVGRFLRDQGSQPPESTQTQKPVEAPRDSVSIQDVPNNALDTTKISKPTLTESMTLTTTLEAQLAEQKFAPSDKKSARAAEPLSFVESRNGDITVSAADQNKTPQTIFRHQVRPPTPITREVPSSDTQHNARKIQQVTLDNLPTDDSPMPFVPSHEQVSHAQQTIPSKKHTTPAPGARDSPALDSQPTSAKVQEVIPDNYDTDGLTGPFASTEKQGPWPDAHDVLDDGDKIKSPFQQSPVLEYKSDATPTDSYVHPTSGDVPRILLDQGAESPTTTESTNPKDQPIPASTHHIPANALFNLKKPGPLSPEQEAISSTPDQASHLEAESDSAMSEVLPAAKKFAPSDQDSVHAAQQPSPAEARKEQTVAAVEQTLPAIVGQKHTQDMRKAPTSDSRNGRPDEVTFAEQRFTPKDQDTQSTSSAEPHNEDSKDPARSTKPLFPAAPDQTKDSQTTISQQDIAPSPGTSKSTSSGTQHASGKFEKVAPEDHIVESIRNQGEASRVKPALEPSKAPSRDASSMIYEDRMRAPSSQAQSSDPNTNSTQNIEPSARLLPNQVAQPHTESEATPPFMGIYDSKSTQDVIEDNLGNVKSLEPSSMDQEATASALTPYTDLGSAPGEIAPARQRSLLKDQDSALSAQKSSSSEPMGDHSTVSAHNQHKVSQTIIGQQDIAPTPTKMKDPSSTPDPHGAIVEESMAHTTSPALSTHGQHDQDSDHQAQPRASDRSREQERHVDQTIVQQRIFGHQVIEPSPGKRESSAEVLEVGPGDHRPSELIKPLIPSRKQDSYIGYPDAHGAVADERTPPPLVSPAHGLDAGLNSAPATASDDVIPTSSDEPVTGPVHGHENKLPAAFQASLTPEAPHDSIYPKNVAADALGDVEPLEATSEVTPADQNMVPSEPLSVIESRKEESTVAEAKESAVSQPVIGQQDIRLPSISEPVIDDDHNKEPVSREEQVSHSQRASEPHEGSPPDVHGTFVDKMKTPRSSLEKSSDAIPDALRTSLDVDPTSGEQPTTRFLRDQGAQLPATTKSAPYPESNQVVPKSSQPPSADQEVLSPTVVPSSAPDSQLGAASDEIAPDEQKISLSAQDLPRTTQPRLSVEPTKEKTVIAASNQTNEARIIISQQGKTPSADKERTPFDFHASELAKPLDESQEQAPHDGSAYEQRKGPTPDVYGVVDEKMPLPSRNSDTRPDSARISGDARHTSGGGPATSSIHDSQAQSPAGPIEALGGPKIINNVHDDFLEKIKSPRPPSTDQELMTHMTSPAPAPDAPQDQDSVHSTKLSPSVVSRKDFANADQENVSQAGLREPTSSDTTRPSEKTQEFSPDAYLTKSENPLLPMKGIDPSHRQDSSTPQTIPDQEGTTHASGTRDSPPSDTQLASAKVQEVVPDNYADELTFPFVSSEKQDTYAGSSTEPHEGPSPDAHGAVADKDITKSPSREATVLEAGPGSTPTDSYVRPTSNDEPGIMPDQRKESPTAVQATYGEDPSNSASNLDIPGNALDNFKKLGPVSTKQEAISSTPGQASEFNAQPDSAMSEVDPASKKFALSEPLSVVESRKEESRTAEAVESKVSQPVVAQKDIRHVPGISGPVLDDDRNKEPVSREEQVSHGHRDSEPCEGSPPDVHGTFVNKEKTPPSSQAKSSDATPDLLDPSSSEQATTRILHDQGAQLPARIKSPLYSGSNQVVPKSLEAPATDQEVLSPTVVPASTPDSPFGTASDEIAPAKQNLSLSAQDLARSAQPTFSVEATKEETIVAASDQTNEARTVVGRQGIMPAADKEKTQFALHASGSAKSLSGSQEQVPHAGNAYEQREGPPPDVPGAVDEKISLPSSQAQNSENRPVSAPVSADAHRTRGDGPATSSSRDSQEQPPAGTQALPVEASGGTEIIQSVPAGFLEKIESPRPLSDHEEFIAPMDNPVPVPDASQAATPHQDSTHSAHLSPSVVSREHVADADQTNVSQASSSLDAVLSAAGLSGPTHSDTTRPSGKDPVQSPDKASFDLTRDEKTTMIKGDQARTISNVSLSASQAVGQSESGAVKGASEDLVSSSSQNNLKGTSNGEKSMEQQQTDQSSTRSSKDDGIQTSGTARPNILTESGDAQPSLLKESMNATEESSKNQEVDRAVFQSIQDSKRQLEETEAQDTGTNDAEETNFHQNMNPKNNGSSQRNALEQPGEPLPGVQLRSNNTNNGSKPTKDVPSSIQADDKSERNLRTSEESKQQIQMEDKTKGGETKAVASKTEQPEERDPPSSNKSITSQSQAEPSKNLEEQASSSIQNRDTNSSKLDGSTDDMKSGNMEDNSSA</sequence>
<dbReference type="Gene3D" id="1.20.1050.10">
    <property type="match status" value="1"/>
</dbReference>
<feature type="compositionally biased region" description="Polar residues" evidence="4">
    <location>
        <begin position="3300"/>
        <end position="3313"/>
    </location>
</feature>
<evidence type="ECO:0000313" key="8">
    <source>
        <dbReference type="Proteomes" id="UP000008810"/>
    </source>
</evidence>
<feature type="compositionally biased region" description="Polar residues" evidence="4">
    <location>
        <begin position="3128"/>
        <end position="3137"/>
    </location>
</feature>
<feature type="region of interest" description="Disordered" evidence="4">
    <location>
        <begin position="2969"/>
        <end position="3569"/>
    </location>
</feature>
<feature type="compositionally biased region" description="Basic and acidic residues" evidence="4">
    <location>
        <begin position="1398"/>
        <end position="1408"/>
    </location>
</feature>
<dbReference type="InterPro" id="IPR040079">
    <property type="entry name" value="Glutathione_S-Trfase"/>
</dbReference>
<feature type="compositionally biased region" description="Polar residues" evidence="4">
    <location>
        <begin position="1112"/>
        <end position="1123"/>
    </location>
</feature>
<feature type="compositionally biased region" description="Basic and acidic residues" evidence="4">
    <location>
        <begin position="2980"/>
        <end position="3000"/>
    </location>
</feature>
<feature type="compositionally biased region" description="Polar residues" evidence="4">
    <location>
        <begin position="712"/>
        <end position="721"/>
    </location>
</feature>
<feature type="compositionally biased region" description="Low complexity" evidence="4">
    <location>
        <begin position="3808"/>
        <end position="3824"/>
    </location>
</feature>
<feature type="region of interest" description="Disordered" evidence="4">
    <location>
        <begin position="1992"/>
        <end position="2698"/>
    </location>
</feature>
<dbReference type="Gene3D" id="3.40.30.10">
    <property type="entry name" value="Glutaredoxin"/>
    <property type="match status" value="1"/>
</dbReference>
<feature type="compositionally biased region" description="Basic and acidic residues" evidence="4">
    <location>
        <begin position="640"/>
        <end position="654"/>
    </location>
</feature>
<dbReference type="FunFam" id="1.20.1050.10:FF:000042">
    <property type="entry name" value="Glutathione S-transferase F9"/>
    <property type="match status" value="1"/>
</dbReference>
<feature type="compositionally biased region" description="Basic and acidic residues" evidence="4">
    <location>
        <begin position="1633"/>
        <end position="1656"/>
    </location>
</feature>
<dbReference type="EnsemblPlants" id="PNT65050">
    <property type="protein sequence ID" value="PNT65050"/>
    <property type="gene ID" value="BRADI_4g36890v3"/>
</dbReference>
<feature type="compositionally biased region" description="Basic and acidic residues" evidence="4">
    <location>
        <begin position="3278"/>
        <end position="3288"/>
    </location>
</feature>
<feature type="compositionally biased region" description="Basic and acidic residues" evidence="4">
    <location>
        <begin position="1161"/>
        <end position="1170"/>
    </location>
</feature>
<dbReference type="GO" id="GO:0005737">
    <property type="term" value="C:cytoplasm"/>
    <property type="evidence" value="ECO:0000318"/>
    <property type="project" value="GO_Central"/>
</dbReference>
<evidence type="ECO:0000259" key="5">
    <source>
        <dbReference type="PROSITE" id="PS50405"/>
    </source>
</evidence>
<feature type="compositionally biased region" description="Polar residues" evidence="4">
    <location>
        <begin position="462"/>
        <end position="491"/>
    </location>
</feature>
<feature type="compositionally biased region" description="Polar residues" evidence="4">
    <location>
        <begin position="3147"/>
        <end position="3165"/>
    </location>
</feature>
<dbReference type="InterPro" id="IPR004046">
    <property type="entry name" value="GST_C"/>
</dbReference>
<feature type="compositionally biased region" description="Polar residues" evidence="4">
    <location>
        <begin position="4096"/>
        <end position="4133"/>
    </location>
</feature>
<feature type="compositionally biased region" description="Basic and acidic residues" evidence="4">
    <location>
        <begin position="1182"/>
        <end position="1191"/>
    </location>
</feature>
<feature type="compositionally biased region" description="Low complexity" evidence="4">
    <location>
        <begin position="2313"/>
        <end position="2325"/>
    </location>
</feature>
<feature type="compositionally biased region" description="Polar residues" evidence="4">
    <location>
        <begin position="3678"/>
        <end position="3689"/>
    </location>
</feature>
<feature type="compositionally biased region" description="Basic and acidic residues" evidence="4">
    <location>
        <begin position="3746"/>
        <end position="3760"/>
    </location>
</feature>
<dbReference type="GO" id="GO:0043295">
    <property type="term" value="F:glutathione binding"/>
    <property type="evidence" value="ECO:0000318"/>
    <property type="project" value="GO_Central"/>
</dbReference>
<dbReference type="STRING" id="15368.A0A2K2CSP0"/>
<gene>
    <name evidence="7" type="primary">LOC100846137</name>
    <name evidence="6" type="ORF">BRADI_4g36890v3</name>
</gene>
<feature type="compositionally biased region" description="Basic and acidic residues" evidence="4">
    <location>
        <begin position="2072"/>
        <end position="2084"/>
    </location>
</feature>
<feature type="compositionally biased region" description="Basic and acidic residues" evidence="4">
    <location>
        <begin position="3038"/>
        <end position="3053"/>
    </location>
</feature>
<feature type="compositionally biased region" description="Polar residues" evidence="4">
    <location>
        <begin position="550"/>
        <end position="573"/>
    </location>
</feature>
<feature type="compositionally biased region" description="Polar residues" evidence="4">
    <location>
        <begin position="2380"/>
        <end position="2398"/>
    </location>
</feature>
<feature type="compositionally biased region" description="Basic and acidic residues" evidence="4">
    <location>
        <begin position="1209"/>
        <end position="1222"/>
    </location>
</feature>
<feature type="region of interest" description="Disordered" evidence="4">
    <location>
        <begin position="3618"/>
        <end position="4150"/>
    </location>
</feature>
<feature type="compositionally biased region" description="Polar residues" evidence="4">
    <location>
        <begin position="4001"/>
        <end position="4017"/>
    </location>
</feature>
<evidence type="ECO:0000256" key="1">
    <source>
        <dbReference type="ARBA" id="ARBA00012452"/>
    </source>
</evidence>
<dbReference type="EMBL" id="CM000883">
    <property type="protein sequence ID" value="PNT65047.1"/>
    <property type="molecule type" value="Genomic_DNA"/>
</dbReference>
<dbReference type="GO" id="GO:0004364">
    <property type="term" value="F:glutathione transferase activity"/>
    <property type="evidence" value="ECO:0000318"/>
    <property type="project" value="GO_Central"/>
</dbReference>
<evidence type="ECO:0000256" key="2">
    <source>
        <dbReference type="ARBA" id="ARBA00022679"/>
    </source>
</evidence>
<feature type="compositionally biased region" description="Polar residues" evidence="4">
    <location>
        <begin position="3775"/>
        <end position="3793"/>
    </location>
</feature>
<feature type="compositionally biased region" description="Basic and acidic residues" evidence="4">
    <location>
        <begin position="2234"/>
        <end position="2253"/>
    </location>
</feature>
<feature type="region of interest" description="Disordered" evidence="4">
    <location>
        <begin position="269"/>
        <end position="371"/>
    </location>
</feature>
<evidence type="ECO:0000256" key="3">
    <source>
        <dbReference type="ARBA" id="ARBA00047960"/>
    </source>
</evidence>
<feature type="region of interest" description="Disordered" evidence="4">
    <location>
        <begin position="2731"/>
        <end position="2956"/>
    </location>
</feature>
<dbReference type="RefSeq" id="XP_014758371.1">
    <property type="nucleotide sequence ID" value="XM_014902885.2"/>
</dbReference>
<reference evidence="6" key="2">
    <citation type="submission" date="2017-06" db="EMBL/GenBank/DDBJ databases">
        <title>WGS assembly of Brachypodium distachyon.</title>
        <authorList>
            <consortium name="The International Brachypodium Initiative"/>
            <person name="Lucas S."/>
            <person name="Harmon-Smith M."/>
            <person name="Lail K."/>
            <person name="Tice H."/>
            <person name="Grimwood J."/>
            <person name="Bruce D."/>
            <person name="Barry K."/>
            <person name="Shu S."/>
            <person name="Lindquist E."/>
            <person name="Wang M."/>
            <person name="Pitluck S."/>
            <person name="Vogel J.P."/>
            <person name="Garvin D.F."/>
            <person name="Mockler T.C."/>
            <person name="Schmutz J."/>
            <person name="Rokhsar D."/>
            <person name="Bevan M.W."/>
        </authorList>
    </citation>
    <scope>NUCLEOTIDE SEQUENCE</scope>
    <source>
        <strain evidence="6">Bd21</strain>
    </source>
</reference>
<keyword evidence="2" id="KW-0808">Transferase</keyword>
<feature type="compositionally biased region" description="Basic and acidic residues" evidence="4">
    <location>
        <begin position="3088"/>
        <end position="3097"/>
    </location>
</feature>
<dbReference type="PROSITE" id="PS50405">
    <property type="entry name" value="GST_CTER"/>
    <property type="match status" value="1"/>
</dbReference>
<feature type="compositionally biased region" description="Basic and acidic residues" evidence="4">
    <location>
        <begin position="354"/>
        <end position="363"/>
    </location>
</feature>
<feature type="compositionally biased region" description="Basic and acidic residues" evidence="4">
    <location>
        <begin position="676"/>
        <end position="705"/>
    </location>
</feature>
<protein>
    <recommendedName>
        <fullName evidence="1">glutathione transferase</fullName>
        <ecNumber evidence="1">2.5.1.18</ecNumber>
    </recommendedName>
</protein>
<organism evidence="6">
    <name type="scientific">Brachypodium distachyon</name>
    <name type="common">Purple false brome</name>
    <name type="synonym">Trachynia distachya</name>
    <dbReference type="NCBI Taxonomy" id="15368"/>
    <lineage>
        <taxon>Eukaryota</taxon>
        <taxon>Viridiplantae</taxon>
        <taxon>Streptophyta</taxon>
        <taxon>Embryophyta</taxon>
        <taxon>Tracheophyta</taxon>
        <taxon>Spermatophyta</taxon>
        <taxon>Magnoliopsida</taxon>
        <taxon>Liliopsida</taxon>
        <taxon>Poales</taxon>
        <taxon>Poaceae</taxon>
        <taxon>BOP clade</taxon>
        <taxon>Pooideae</taxon>
        <taxon>Stipodae</taxon>
        <taxon>Brachypodieae</taxon>
        <taxon>Brachypodium</taxon>
    </lineage>
</organism>
<dbReference type="InterPro" id="IPR036282">
    <property type="entry name" value="Glutathione-S-Trfase_C_sf"/>
</dbReference>
<dbReference type="PANTHER" id="PTHR43900:SF96">
    <property type="entry name" value="GLUTATHIONE TRANSFERASE"/>
    <property type="match status" value="1"/>
</dbReference>
<reference evidence="7" key="3">
    <citation type="submission" date="2018-08" db="UniProtKB">
        <authorList>
            <consortium name="EnsemblPlants"/>
        </authorList>
    </citation>
    <scope>IDENTIFICATION</scope>
    <source>
        <strain evidence="7">cv. Bd21</strain>
    </source>
</reference>
<feature type="domain" description="GST C-terminal" evidence="5">
    <location>
        <begin position="95"/>
        <end position="230"/>
    </location>
</feature>
<dbReference type="Gramene" id="PNT65047">
    <property type="protein sequence ID" value="PNT65047"/>
    <property type="gene ID" value="BRADI_4g36890v3"/>
</dbReference>
<feature type="compositionally biased region" description="Basic and acidic residues" evidence="4">
    <location>
        <begin position="1481"/>
        <end position="1503"/>
    </location>
</feature>
<feature type="compositionally biased region" description="Polar residues" evidence="4">
    <location>
        <begin position="3930"/>
        <end position="3947"/>
    </location>
</feature>
<feature type="compositionally biased region" description="Basic and acidic residues" evidence="4">
    <location>
        <begin position="2792"/>
        <end position="2819"/>
    </location>
</feature>
<feature type="compositionally biased region" description="Polar residues" evidence="4">
    <location>
        <begin position="1882"/>
        <end position="1900"/>
    </location>
</feature>
<feature type="compositionally biased region" description="Polar residues" evidence="4">
    <location>
        <begin position="3485"/>
        <end position="3495"/>
    </location>
</feature>
<feature type="compositionally biased region" description="Polar residues" evidence="4">
    <location>
        <begin position="780"/>
        <end position="789"/>
    </location>
</feature>
<feature type="compositionally biased region" description="Polar residues" evidence="4">
    <location>
        <begin position="3201"/>
        <end position="3230"/>
    </location>
</feature>
<feature type="compositionally biased region" description="Basic and acidic residues" evidence="4">
    <location>
        <begin position="1847"/>
        <end position="1859"/>
    </location>
</feature>
<feature type="compositionally biased region" description="Basic and acidic residues" evidence="4">
    <location>
        <begin position="3846"/>
        <end position="3857"/>
    </location>
</feature>
<feature type="compositionally biased region" description="Polar residues" evidence="4">
    <location>
        <begin position="312"/>
        <end position="326"/>
    </location>
</feature>
<feature type="compositionally biased region" description="Polar residues" evidence="4">
    <location>
        <begin position="1861"/>
        <end position="1873"/>
    </location>
</feature>
<feature type="region of interest" description="Disordered" evidence="4">
    <location>
        <begin position="618"/>
        <end position="1557"/>
    </location>
</feature>
<dbReference type="ExpressionAtlas" id="A0A2K2CSP0">
    <property type="expression patterns" value="baseline and differential"/>
</dbReference>
<feature type="region of interest" description="Disordered" evidence="4">
    <location>
        <begin position="1594"/>
        <end position="1902"/>
    </location>
</feature>
<feature type="compositionally biased region" description="Polar residues" evidence="4">
    <location>
        <begin position="3103"/>
        <end position="3113"/>
    </location>
</feature>
<feature type="compositionally biased region" description="Basic and acidic residues" evidence="4">
    <location>
        <begin position="1787"/>
        <end position="1806"/>
    </location>
</feature>
<feature type="compositionally biased region" description="Low complexity" evidence="4">
    <location>
        <begin position="2485"/>
        <end position="2495"/>
    </location>
</feature>
<feature type="compositionally biased region" description="Basic and acidic residues" evidence="4">
    <location>
        <begin position="228"/>
        <end position="249"/>
    </location>
</feature>
<feature type="compositionally biased region" description="Basic and acidic residues" evidence="4">
    <location>
        <begin position="3961"/>
        <end position="3970"/>
    </location>
</feature>
<feature type="compositionally biased region" description="Basic and acidic residues" evidence="4">
    <location>
        <begin position="890"/>
        <end position="909"/>
    </location>
</feature>
<dbReference type="EnsemblPlants" id="PNT65047">
    <property type="protein sequence ID" value="PNT65047"/>
    <property type="gene ID" value="BRADI_4g36890v3"/>
</dbReference>
<dbReference type="GeneID" id="100846137"/>
<proteinExistence type="predicted"/>
<dbReference type="SFLD" id="SFLDS00019">
    <property type="entry name" value="Glutathione_Transferase_(cytos"/>
    <property type="match status" value="1"/>
</dbReference>
<feature type="compositionally biased region" description="Polar residues" evidence="4">
    <location>
        <begin position="2445"/>
        <end position="2459"/>
    </location>
</feature>
<dbReference type="GO" id="GO:0006749">
    <property type="term" value="P:glutathione metabolic process"/>
    <property type="evidence" value="ECO:0000318"/>
    <property type="project" value="GO_Central"/>
</dbReference>
<feature type="compositionally biased region" description="Basic and acidic residues" evidence="4">
    <location>
        <begin position="2559"/>
        <end position="2585"/>
    </location>
</feature>
<dbReference type="SUPFAM" id="SSF52833">
    <property type="entry name" value="Thioredoxin-like"/>
    <property type="match status" value="1"/>
</dbReference>
<feature type="compositionally biased region" description="Polar residues" evidence="4">
    <location>
        <begin position="443"/>
        <end position="453"/>
    </location>
</feature>
<feature type="compositionally biased region" description="Basic and acidic residues" evidence="4">
    <location>
        <begin position="3443"/>
        <end position="3465"/>
    </location>
</feature>
<dbReference type="Gramene" id="PNT65050">
    <property type="protein sequence ID" value="PNT65050"/>
    <property type="gene ID" value="BRADI_4g36890v3"/>
</dbReference>
<dbReference type="Proteomes" id="UP000008810">
    <property type="component" value="Chromosome 4"/>
</dbReference>
<feature type="compositionally biased region" description="Basic and acidic residues" evidence="4">
    <location>
        <begin position="932"/>
        <end position="944"/>
    </location>
</feature>
<feature type="compositionally biased region" description="Basic and acidic residues" evidence="4">
    <location>
        <begin position="3405"/>
        <end position="3418"/>
    </location>
</feature>
<dbReference type="KEGG" id="bdi:100846137"/>
<dbReference type="Pfam" id="PF00043">
    <property type="entry name" value="GST_C"/>
    <property type="match status" value="1"/>
</dbReference>
<dbReference type="Pfam" id="PF13417">
    <property type="entry name" value="GST_N_3"/>
    <property type="match status" value="1"/>
</dbReference>
<feature type="compositionally biased region" description="Polar residues" evidence="4">
    <location>
        <begin position="3361"/>
        <end position="3383"/>
    </location>
</feature>
<keyword evidence="8" id="KW-1185">Reference proteome</keyword>
<feature type="compositionally biased region" description="Polar residues" evidence="4">
    <location>
        <begin position="3865"/>
        <end position="3883"/>
    </location>
</feature>
<feature type="compositionally biased region" description="Basic and acidic residues" evidence="4">
    <location>
        <begin position="819"/>
        <end position="828"/>
    </location>
</feature>
<feature type="compositionally biased region" description="Polar residues" evidence="4">
    <location>
        <begin position="2502"/>
        <end position="2518"/>
    </location>
</feature>
<feature type="compositionally biased region" description="Basic and acidic residues" evidence="4">
    <location>
        <begin position="1371"/>
        <end position="1386"/>
    </location>
</feature>